<evidence type="ECO:0000256" key="5">
    <source>
        <dbReference type="ARBA" id="ARBA00022598"/>
    </source>
</evidence>
<sequence length="346" mass="37814">MDDRLTYKNAGVDVEAGYEAVRLMKEHVRKTYIPGVMGELGSFGGFFMPSFSGMKEPVLVSGTDGVGTKLQIAFMMDRHDTIGIDCVAMCVNDIACHGAKPLFFLDYIGTGKLNPKKAEAVVKGICDGCIQAGCALIGGETAEMPGFYKDEEYDLAGFAVGIVDKERVINGEKVKEGDVIIGLGSNGVHSNGYSLVRKLFFGINDYKMDHKFPELDCILGEELLKPTRIYVKTILNLVEKYNIKGIAHITGGGFIENIPRTIPKGLRARVELGSWDVLPIFRLMKDLGKIEDEVLYNTFNMGIGLVIIADKTEADSIMEDLKNMGEKAYIIGEIADGEGGIELCKK</sequence>
<evidence type="ECO:0000256" key="7">
    <source>
        <dbReference type="ARBA" id="ARBA00022840"/>
    </source>
</evidence>
<evidence type="ECO:0000256" key="9">
    <source>
        <dbReference type="ARBA" id="ARBA00032931"/>
    </source>
</evidence>
<dbReference type="GO" id="GO:0004637">
    <property type="term" value="F:phosphoribosylamine-glycine ligase activity"/>
    <property type="evidence" value="ECO:0007669"/>
    <property type="project" value="TreeGrafter"/>
</dbReference>
<evidence type="ECO:0000256" key="6">
    <source>
        <dbReference type="ARBA" id="ARBA00022741"/>
    </source>
</evidence>
<keyword evidence="12" id="KW-0658">Purine biosynthesis</keyword>
<evidence type="ECO:0000256" key="2">
    <source>
        <dbReference type="ARBA" id="ARBA00010280"/>
    </source>
</evidence>
<dbReference type="Pfam" id="PF02769">
    <property type="entry name" value="AIRS_C"/>
    <property type="match status" value="1"/>
</dbReference>
<comment type="subcellular location">
    <subcellularLocation>
        <location evidence="12">Cytoplasm</location>
    </subcellularLocation>
</comment>
<dbReference type="OrthoDB" id="9802507at2"/>
<dbReference type="InterPro" id="IPR016188">
    <property type="entry name" value="PurM-like_N"/>
</dbReference>
<evidence type="ECO:0000259" key="14">
    <source>
        <dbReference type="Pfam" id="PF02769"/>
    </source>
</evidence>
<dbReference type="GO" id="GO:0046084">
    <property type="term" value="P:adenine biosynthetic process"/>
    <property type="evidence" value="ECO:0007669"/>
    <property type="project" value="TreeGrafter"/>
</dbReference>
<keyword evidence="12" id="KW-0963">Cytoplasm</keyword>
<dbReference type="Gene3D" id="3.30.1330.10">
    <property type="entry name" value="PurM-like, N-terminal domain"/>
    <property type="match status" value="1"/>
</dbReference>
<dbReference type="UniPathway" id="UPA00074">
    <property type="reaction ID" value="UER00129"/>
</dbReference>
<feature type="domain" description="PurM-like N-terminal" evidence="13">
    <location>
        <begin position="58"/>
        <end position="163"/>
    </location>
</feature>
<reference evidence="15 16" key="1">
    <citation type="submission" date="2016-11" db="EMBL/GenBank/DDBJ databases">
        <authorList>
            <person name="Jaros S."/>
            <person name="Januszkiewicz K."/>
            <person name="Wedrychowicz H."/>
        </authorList>
    </citation>
    <scope>NUCLEOTIDE SEQUENCE [LARGE SCALE GENOMIC DNA]</scope>
    <source>
        <strain evidence="15 16">DSM 19022</strain>
    </source>
</reference>
<keyword evidence="7 12" id="KW-0067">ATP-binding</keyword>
<evidence type="ECO:0000313" key="15">
    <source>
        <dbReference type="EMBL" id="SHI41180.1"/>
    </source>
</evidence>
<dbReference type="HAMAP" id="MF_00741">
    <property type="entry name" value="AIRS"/>
    <property type="match status" value="1"/>
</dbReference>
<keyword evidence="5 12" id="KW-0436">Ligase</keyword>
<accession>A0A1M6AXK3</accession>
<evidence type="ECO:0000256" key="4">
    <source>
        <dbReference type="ARBA" id="ARBA00020367"/>
    </source>
</evidence>
<evidence type="ECO:0000256" key="11">
    <source>
        <dbReference type="ARBA" id="ARBA00049057"/>
    </source>
</evidence>
<dbReference type="FunFam" id="3.30.1330.10:FF:000001">
    <property type="entry name" value="Phosphoribosylformylglycinamidine cyclo-ligase"/>
    <property type="match status" value="1"/>
</dbReference>
<organism evidence="15 16">
    <name type="scientific">Lutispora thermophila DSM 19022</name>
    <dbReference type="NCBI Taxonomy" id="1122184"/>
    <lineage>
        <taxon>Bacteria</taxon>
        <taxon>Bacillati</taxon>
        <taxon>Bacillota</taxon>
        <taxon>Clostridia</taxon>
        <taxon>Lutisporales</taxon>
        <taxon>Lutisporaceae</taxon>
        <taxon>Lutispora</taxon>
    </lineage>
</organism>
<evidence type="ECO:0000259" key="13">
    <source>
        <dbReference type="Pfam" id="PF00586"/>
    </source>
</evidence>
<dbReference type="RefSeq" id="WP_073023514.1">
    <property type="nucleotide sequence ID" value="NZ_FQZS01000003.1"/>
</dbReference>
<dbReference type="InterPro" id="IPR010918">
    <property type="entry name" value="PurM-like_C_dom"/>
</dbReference>
<comment type="similarity">
    <text evidence="2 12">Belongs to the AIR synthase family.</text>
</comment>
<dbReference type="SUPFAM" id="SSF55326">
    <property type="entry name" value="PurM N-terminal domain-like"/>
    <property type="match status" value="1"/>
</dbReference>
<dbReference type="InterPro" id="IPR036921">
    <property type="entry name" value="PurM-like_N_sf"/>
</dbReference>
<name>A0A1M6AXK3_9FIRM</name>
<dbReference type="EC" id="6.3.3.1" evidence="3 12"/>
<dbReference type="EMBL" id="FQZS01000003">
    <property type="protein sequence ID" value="SHI41180.1"/>
    <property type="molecule type" value="Genomic_DNA"/>
</dbReference>
<protein>
    <recommendedName>
        <fullName evidence="4 12">Phosphoribosylformylglycinamidine cyclo-ligase</fullName>
        <ecNumber evidence="3 12">6.3.3.1</ecNumber>
    </recommendedName>
    <alternativeName>
        <fullName evidence="9 12">AIR synthase</fullName>
    </alternativeName>
    <alternativeName>
        <fullName evidence="10 12">AIRS</fullName>
    </alternativeName>
    <alternativeName>
        <fullName evidence="8 12">Phosphoribosyl-aminoimidazole synthetase</fullName>
    </alternativeName>
</protein>
<dbReference type="SUPFAM" id="SSF56042">
    <property type="entry name" value="PurM C-terminal domain-like"/>
    <property type="match status" value="1"/>
</dbReference>
<evidence type="ECO:0000256" key="8">
    <source>
        <dbReference type="ARBA" id="ARBA00031908"/>
    </source>
</evidence>
<keyword evidence="16" id="KW-1185">Reference proteome</keyword>
<comment type="catalytic activity">
    <reaction evidence="11 12">
        <text>2-formamido-N(1)-(5-O-phospho-beta-D-ribosyl)acetamidine + ATP = 5-amino-1-(5-phospho-beta-D-ribosyl)imidazole + ADP + phosphate + H(+)</text>
        <dbReference type="Rhea" id="RHEA:23032"/>
        <dbReference type="ChEBI" id="CHEBI:15378"/>
        <dbReference type="ChEBI" id="CHEBI:30616"/>
        <dbReference type="ChEBI" id="CHEBI:43474"/>
        <dbReference type="ChEBI" id="CHEBI:137981"/>
        <dbReference type="ChEBI" id="CHEBI:147287"/>
        <dbReference type="ChEBI" id="CHEBI:456216"/>
        <dbReference type="EC" id="6.3.3.1"/>
    </reaction>
</comment>
<evidence type="ECO:0000256" key="1">
    <source>
        <dbReference type="ARBA" id="ARBA00004686"/>
    </source>
</evidence>
<feature type="domain" description="PurM-like C-terminal" evidence="14">
    <location>
        <begin position="175"/>
        <end position="340"/>
    </location>
</feature>
<evidence type="ECO:0000256" key="12">
    <source>
        <dbReference type="HAMAP-Rule" id="MF_00741"/>
    </source>
</evidence>
<dbReference type="Pfam" id="PF00586">
    <property type="entry name" value="AIRS"/>
    <property type="match status" value="1"/>
</dbReference>
<evidence type="ECO:0000256" key="10">
    <source>
        <dbReference type="ARBA" id="ARBA00033093"/>
    </source>
</evidence>
<dbReference type="PANTHER" id="PTHR10520">
    <property type="entry name" value="TRIFUNCTIONAL PURINE BIOSYNTHETIC PROTEIN ADENOSINE-3-RELATED"/>
    <property type="match status" value="1"/>
</dbReference>
<dbReference type="Gene3D" id="3.90.650.10">
    <property type="entry name" value="PurM-like C-terminal domain"/>
    <property type="match status" value="1"/>
</dbReference>
<dbReference type="PANTHER" id="PTHR10520:SF12">
    <property type="entry name" value="TRIFUNCTIONAL PURINE BIOSYNTHETIC PROTEIN ADENOSINE-3"/>
    <property type="match status" value="1"/>
</dbReference>
<dbReference type="STRING" id="1122184.SAMN02745176_00168"/>
<dbReference type="GO" id="GO:0005524">
    <property type="term" value="F:ATP binding"/>
    <property type="evidence" value="ECO:0007669"/>
    <property type="project" value="UniProtKB-KW"/>
</dbReference>
<dbReference type="FunFam" id="3.90.650.10:FF:000001">
    <property type="entry name" value="Phosphoribosylformylglycinamidine cyclo-ligase"/>
    <property type="match status" value="1"/>
</dbReference>
<dbReference type="Proteomes" id="UP000184442">
    <property type="component" value="Unassembled WGS sequence"/>
</dbReference>
<gene>
    <name evidence="12" type="primary">purM</name>
    <name evidence="15" type="ORF">SAMN02745176_00168</name>
</gene>
<evidence type="ECO:0000313" key="16">
    <source>
        <dbReference type="Proteomes" id="UP000184442"/>
    </source>
</evidence>
<dbReference type="InterPro" id="IPR004733">
    <property type="entry name" value="PurM_cligase"/>
</dbReference>
<dbReference type="AlphaFoldDB" id="A0A1M6AXK3"/>
<dbReference type="InterPro" id="IPR036676">
    <property type="entry name" value="PurM-like_C_sf"/>
</dbReference>
<comment type="pathway">
    <text evidence="1 12">Purine metabolism; IMP biosynthesis via de novo pathway; 5-amino-1-(5-phospho-D-ribosyl)imidazole from N(2)-formyl-N(1)-(5-phospho-D-ribosyl)glycinamide: step 2/2.</text>
</comment>
<dbReference type="NCBIfam" id="TIGR00878">
    <property type="entry name" value="purM"/>
    <property type="match status" value="1"/>
</dbReference>
<keyword evidence="6 12" id="KW-0547">Nucleotide-binding</keyword>
<dbReference type="GO" id="GO:0006189">
    <property type="term" value="P:'de novo' IMP biosynthetic process"/>
    <property type="evidence" value="ECO:0007669"/>
    <property type="project" value="UniProtKB-UniRule"/>
</dbReference>
<evidence type="ECO:0000256" key="3">
    <source>
        <dbReference type="ARBA" id="ARBA00013047"/>
    </source>
</evidence>
<dbReference type="CDD" id="cd02196">
    <property type="entry name" value="PurM"/>
    <property type="match status" value="1"/>
</dbReference>
<dbReference type="GO" id="GO:0005829">
    <property type="term" value="C:cytosol"/>
    <property type="evidence" value="ECO:0007669"/>
    <property type="project" value="TreeGrafter"/>
</dbReference>
<proteinExistence type="inferred from homology"/>
<dbReference type="GO" id="GO:0004641">
    <property type="term" value="F:phosphoribosylformylglycinamidine cyclo-ligase activity"/>
    <property type="evidence" value="ECO:0007669"/>
    <property type="project" value="UniProtKB-UniRule"/>
</dbReference>